<comment type="caution">
    <text evidence="1">The sequence shown here is derived from an EMBL/GenBank/DDBJ whole genome shotgun (WGS) entry which is preliminary data.</text>
</comment>
<evidence type="ECO:0000313" key="1">
    <source>
        <dbReference type="EMBL" id="TWT68942.1"/>
    </source>
</evidence>
<organism evidence="1 2">
    <name type="scientific">Crateriforma conspicua</name>
    <dbReference type="NCBI Taxonomy" id="2527996"/>
    <lineage>
        <taxon>Bacteria</taxon>
        <taxon>Pseudomonadati</taxon>
        <taxon>Planctomycetota</taxon>
        <taxon>Planctomycetia</taxon>
        <taxon>Planctomycetales</taxon>
        <taxon>Planctomycetaceae</taxon>
        <taxon>Crateriforma</taxon>
    </lineage>
</organism>
<dbReference type="AlphaFoldDB" id="A0A5C5Y652"/>
<dbReference type="Proteomes" id="UP000317238">
    <property type="component" value="Unassembled WGS sequence"/>
</dbReference>
<keyword evidence="2" id="KW-1185">Reference proteome</keyword>
<reference evidence="1 2" key="1">
    <citation type="submission" date="2019-02" db="EMBL/GenBank/DDBJ databases">
        <title>Deep-cultivation of Planctomycetes and their phenomic and genomic characterization uncovers novel biology.</title>
        <authorList>
            <person name="Wiegand S."/>
            <person name="Jogler M."/>
            <person name="Boedeker C."/>
            <person name="Pinto D."/>
            <person name="Vollmers J."/>
            <person name="Rivas-Marin E."/>
            <person name="Kohn T."/>
            <person name="Peeters S.H."/>
            <person name="Heuer A."/>
            <person name="Rast P."/>
            <person name="Oberbeckmann S."/>
            <person name="Bunk B."/>
            <person name="Jeske O."/>
            <person name="Meyerdierks A."/>
            <person name="Storesund J.E."/>
            <person name="Kallscheuer N."/>
            <person name="Luecker S."/>
            <person name="Lage O.M."/>
            <person name="Pohl T."/>
            <person name="Merkel B.J."/>
            <person name="Hornburger P."/>
            <person name="Mueller R.-W."/>
            <person name="Bruemmer F."/>
            <person name="Labrenz M."/>
            <person name="Spormann A.M."/>
            <person name="Op Den Camp H."/>
            <person name="Overmann J."/>
            <person name="Amann R."/>
            <person name="Jetten M.S.M."/>
            <person name="Mascher T."/>
            <person name="Medema M.H."/>
            <person name="Devos D.P."/>
            <person name="Kaster A.-K."/>
            <person name="Ovreas L."/>
            <person name="Rohde M."/>
            <person name="Galperin M.Y."/>
            <person name="Jogler C."/>
        </authorList>
    </citation>
    <scope>NUCLEOTIDE SEQUENCE [LARGE SCALE GENOMIC DNA]</scope>
    <source>
        <strain evidence="1 2">Pan14r</strain>
    </source>
</reference>
<accession>A0A5C5Y652</accession>
<proteinExistence type="predicted"/>
<gene>
    <name evidence="1" type="ORF">Pan14r_12260</name>
</gene>
<evidence type="ECO:0000313" key="2">
    <source>
        <dbReference type="Proteomes" id="UP000317238"/>
    </source>
</evidence>
<sequence>MLQPVGKPINAVTDGCDGGDVFGIGPRIASSSYTSRNALHDVVGTTPDVTKFFKTSRSRCCRTPNLPPNQDRMEI</sequence>
<dbReference type="EMBL" id="SJPL01000001">
    <property type="protein sequence ID" value="TWT68942.1"/>
    <property type="molecule type" value="Genomic_DNA"/>
</dbReference>
<protein>
    <submittedName>
        <fullName evidence="1">Uncharacterized protein</fullName>
    </submittedName>
</protein>
<name>A0A5C5Y652_9PLAN</name>